<feature type="signal peptide" evidence="1">
    <location>
        <begin position="1"/>
        <end position="20"/>
    </location>
</feature>
<name>A0ABY2Q310_9HYPH</name>
<protein>
    <submittedName>
        <fullName evidence="3">DUF1236 domain-containing protein</fullName>
    </submittedName>
</protein>
<dbReference type="RefSeq" id="WP_136359949.1">
    <property type="nucleotide sequence ID" value="NZ_SSNY01000014.1"/>
</dbReference>
<keyword evidence="4" id="KW-1185">Reference proteome</keyword>
<dbReference type="PROSITE" id="PS51781">
    <property type="entry name" value="SH3B"/>
    <property type="match status" value="1"/>
</dbReference>
<comment type="caution">
    <text evidence="3">The sequence shown here is derived from an EMBL/GenBank/DDBJ whole genome shotgun (WGS) entry which is preliminary data.</text>
</comment>
<feature type="chain" id="PRO_5046013968" evidence="1">
    <location>
        <begin position="21"/>
        <end position="222"/>
    </location>
</feature>
<gene>
    <name evidence="3" type="ORF">E6C48_19985</name>
</gene>
<organism evidence="3 4">
    <name type="scientific">Ollibium composti</name>
    <dbReference type="NCBI Taxonomy" id="2675109"/>
    <lineage>
        <taxon>Bacteria</taxon>
        <taxon>Pseudomonadati</taxon>
        <taxon>Pseudomonadota</taxon>
        <taxon>Alphaproteobacteria</taxon>
        <taxon>Hyphomicrobiales</taxon>
        <taxon>Phyllobacteriaceae</taxon>
        <taxon>Ollibium</taxon>
    </lineage>
</organism>
<proteinExistence type="predicted"/>
<dbReference type="SMART" id="SM00287">
    <property type="entry name" value="SH3b"/>
    <property type="match status" value="1"/>
</dbReference>
<evidence type="ECO:0000313" key="4">
    <source>
        <dbReference type="Proteomes" id="UP000306441"/>
    </source>
</evidence>
<evidence type="ECO:0000256" key="1">
    <source>
        <dbReference type="SAM" id="SignalP"/>
    </source>
</evidence>
<feature type="domain" description="SH3b" evidence="2">
    <location>
        <begin position="20"/>
        <end position="84"/>
    </location>
</feature>
<dbReference type="InterPro" id="IPR003646">
    <property type="entry name" value="SH3-like_bac-type"/>
</dbReference>
<keyword evidence="1" id="KW-0732">Signal</keyword>
<dbReference type="EMBL" id="SSNY01000014">
    <property type="protein sequence ID" value="THF54941.1"/>
    <property type="molecule type" value="Genomic_DNA"/>
</dbReference>
<reference evidence="3 4" key="1">
    <citation type="submission" date="2019-04" db="EMBL/GenBank/DDBJ databases">
        <title>Mesorhizobium composti sp. nov., isolated from compost.</title>
        <authorList>
            <person name="Lin S.-Y."/>
            <person name="Hameed A."/>
            <person name="Hsieh Y.-T."/>
            <person name="Young C.-C."/>
        </authorList>
    </citation>
    <scope>NUCLEOTIDE SEQUENCE [LARGE SCALE GENOMIC DNA]</scope>
    <source>
        <strain evidence="3 4">CC-YTH430</strain>
    </source>
</reference>
<evidence type="ECO:0000259" key="2">
    <source>
        <dbReference type="PROSITE" id="PS51781"/>
    </source>
</evidence>
<dbReference type="Proteomes" id="UP000306441">
    <property type="component" value="Unassembled WGS sequence"/>
</dbReference>
<dbReference type="Gene3D" id="2.30.30.40">
    <property type="entry name" value="SH3 Domains"/>
    <property type="match status" value="1"/>
</dbReference>
<dbReference type="InterPro" id="IPR009642">
    <property type="entry name" value="DUF1236"/>
</dbReference>
<accession>A0ABY2Q310</accession>
<dbReference type="Pfam" id="PF08239">
    <property type="entry name" value="SH3_3"/>
    <property type="match status" value="1"/>
</dbReference>
<dbReference type="Pfam" id="PF06823">
    <property type="entry name" value="DUF1236"/>
    <property type="match status" value="1"/>
</dbReference>
<evidence type="ECO:0000313" key="3">
    <source>
        <dbReference type="EMBL" id="THF54941.1"/>
    </source>
</evidence>
<sequence>MKTLLLASALGLSMTSFALADTAVVATTDLNLRAGPGSQYPVVGVIGAGQSTMVKGCINQGKWCNVSTGSEDAWAYSDYLAMDSNGTQVVLTDRSPDAGIAVVEAPARISNGDAGAMAGGVTGAIIGAVAGGPVGAAIGGAAGTVAGGAAGTITPPPQTVRTYVTAHRTEPVYLDGEVVVGAGLPDTVSLAEIPDYDYRYAYINGQPVLVDAHSRRIVYVVR</sequence>